<dbReference type="Proteomes" id="UP000182258">
    <property type="component" value="Unassembled WGS sequence"/>
</dbReference>
<dbReference type="Proteomes" id="UP000033519">
    <property type="component" value="Unassembled WGS sequence"/>
</dbReference>
<reference evidence="3 5" key="2">
    <citation type="submission" date="2016-10" db="EMBL/GenBank/DDBJ databases">
        <authorList>
            <person name="de Groot N.N."/>
        </authorList>
    </citation>
    <scope>NUCLEOTIDE SEQUENCE [LARGE SCALE GENOMIC DNA]</scope>
    <source>
        <strain evidence="3 5">CGMCC 1.10210</strain>
    </source>
</reference>
<dbReference type="OrthoDB" id="7376370at2"/>
<keyword evidence="1" id="KW-0732">Signal</keyword>
<dbReference type="EMBL" id="FOMB01000018">
    <property type="protein sequence ID" value="SFD02832.1"/>
    <property type="molecule type" value="Genomic_DNA"/>
</dbReference>
<protein>
    <submittedName>
        <fullName evidence="3">Uncharacterized protein</fullName>
    </submittedName>
</protein>
<dbReference type="AlphaFoldDB" id="A0A0F5Q0G1"/>
<feature type="signal peptide" evidence="1">
    <location>
        <begin position="1"/>
        <end position="20"/>
    </location>
</feature>
<dbReference type="RefSeq" id="WP_046169461.1">
    <property type="nucleotide sequence ID" value="NZ_FOMB01000018.1"/>
</dbReference>
<evidence type="ECO:0000313" key="4">
    <source>
        <dbReference type="Proteomes" id="UP000033519"/>
    </source>
</evidence>
<reference evidence="2 4" key="1">
    <citation type="submission" date="2015-03" db="EMBL/GenBank/DDBJ databases">
        <authorList>
            <person name="Lepp D."/>
            <person name="Hassan Y.I."/>
            <person name="Li X.-Z."/>
            <person name="Zhou T."/>
        </authorList>
    </citation>
    <scope>NUCLEOTIDE SEQUENCE [LARGE SCALE GENOMIC DNA]</scope>
    <source>
        <strain evidence="2 4">Cr7-05</strain>
    </source>
</reference>
<name>A0A0F5Q0G1_9HYPH</name>
<evidence type="ECO:0000313" key="2">
    <source>
        <dbReference type="EMBL" id="KKC34427.1"/>
    </source>
</evidence>
<sequence>MRTLIAAIGLTLAGSSTVLAALPPQYQRQAELLAIIGNEGVIDAFGFGGIEVVELNGVDHYIVRGGDCMLDVMIEDLPNEREAGWAGPREFKLVLGEPVCEGAE</sequence>
<evidence type="ECO:0000256" key="1">
    <source>
        <dbReference type="SAM" id="SignalP"/>
    </source>
</evidence>
<dbReference type="PATRIC" id="fig|728005.3.peg.2666"/>
<organism evidence="3 5">
    <name type="scientific">Devosia psychrophila</name>
    <dbReference type="NCBI Taxonomy" id="728005"/>
    <lineage>
        <taxon>Bacteria</taxon>
        <taxon>Pseudomonadati</taxon>
        <taxon>Pseudomonadota</taxon>
        <taxon>Alphaproteobacteria</taxon>
        <taxon>Hyphomicrobiales</taxon>
        <taxon>Devosiaceae</taxon>
        <taxon>Devosia</taxon>
    </lineage>
</organism>
<proteinExistence type="predicted"/>
<feature type="chain" id="PRO_5010418834" evidence="1">
    <location>
        <begin position="21"/>
        <end position="104"/>
    </location>
</feature>
<keyword evidence="4" id="KW-1185">Reference proteome</keyword>
<evidence type="ECO:0000313" key="5">
    <source>
        <dbReference type="Proteomes" id="UP000182258"/>
    </source>
</evidence>
<gene>
    <name evidence="3" type="ORF">SAMN04488059_1182</name>
    <name evidence="2" type="ORF">WH91_02590</name>
</gene>
<accession>A0A0F5Q0G1</accession>
<evidence type="ECO:0000313" key="3">
    <source>
        <dbReference type="EMBL" id="SFD02832.1"/>
    </source>
</evidence>
<dbReference type="EMBL" id="LAPV01000023">
    <property type="protein sequence ID" value="KKC34427.1"/>
    <property type="molecule type" value="Genomic_DNA"/>
</dbReference>